<comment type="similarity">
    <text evidence="1">Belongs to the universal stress protein A family.</text>
</comment>
<sequence length="269" mass="30504">MKKVIIPTDFSVNALKAIDYALELFKNEACTFYILHGYHNAPSSEMSKSATQKSLDFLVKSLELQTADKDFYFEGILKTESVLNLTNQSQNIINADFVIIGTKGTSTFSQIFIGSNALDLIKHLENSALIIVPPEYKRSSSKEIVLATDYKHTFTNAELSPLLKMVNLKKTTLNIAHVKTEEALSDEQKSNKELLKSELKEVKNHFFEIELQDNVAYTLYQIEKENKSIDTMVILKTKHGFFNQLLRENIIKNLSAKTKIPLLVLPQVN</sequence>
<dbReference type="Pfam" id="PF00582">
    <property type="entry name" value="Usp"/>
    <property type="match status" value="1"/>
</dbReference>
<dbReference type="Proteomes" id="UP000199462">
    <property type="component" value="Unassembled WGS sequence"/>
</dbReference>
<proteinExistence type="inferred from homology"/>
<dbReference type="RefSeq" id="WP_091903584.1">
    <property type="nucleotide sequence ID" value="NZ_FOYX01000002.1"/>
</dbReference>
<dbReference type="CDD" id="cd00293">
    <property type="entry name" value="USP-like"/>
    <property type="match status" value="1"/>
</dbReference>
<reference evidence="4" key="1">
    <citation type="submission" date="2016-10" db="EMBL/GenBank/DDBJ databases">
        <authorList>
            <person name="Varghese N."/>
            <person name="Submissions S."/>
        </authorList>
    </citation>
    <scope>NUCLEOTIDE SEQUENCE [LARGE SCALE GENOMIC DNA]</scope>
    <source>
        <strain evidence="4">DSM 19891</strain>
    </source>
</reference>
<evidence type="ECO:0000259" key="2">
    <source>
        <dbReference type="Pfam" id="PF00582"/>
    </source>
</evidence>
<dbReference type="EMBL" id="FOYX01000002">
    <property type="protein sequence ID" value="SFR77900.1"/>
    <property type="molecule type" value="Genomic_DNA"/>
</dbReference>
<protein>
    <submittedName>
        <fullName evidence="3">Nucleotide-binding universal stress protein, UspA family</fullName>
    </submittedName>
</protein>
<dbReference type="InterPro" id="IPR006015">
    <property type="entry name" value="Universal_stress_UspA"/>
</dbReference>
<dbReference type="STRING" id="440514.SAMN04488010_2705"/>
<evidence type="ECO:0000313" key="3">
    <source>
        <dbReference type="EMBL" id="SFR77900.1"/>
    </source>
</evidence>
<accession>A0A1I6JH06</accession>
<dbReference type="PRINTS" id="PR01438">
    <property type="entry name" value="UNVRSLSTRESS"/>
</dbReference>
<keyword evidence="4" id="KW-1185">Reference proteome</keyword>
<evidence type="ECO:0000256" key="1">
    <source>
        <dbReference type="ARBA" id="ARBA00008791"/>
    </source>
</evidence>
<dbReference type="InterPro" id="IPR006016">
    <property type="entry name" value="UspA"/>
</dbReference>
<dbReference type="AlphaFoldDB" id="A0A1I6JH06"/>
<gene>
    <name evidence="3" type="ORF">SAMN04488010_2705</name>
</gene>
<organism evidence="3 4">
    <name type="scientific">Maribacter stanieri</name>
    <dbReference type="NCBI Taxonomy" id="440514"/>
    <lineage>
        <taxon>Bacteria</taxon>
        <taxon>Pseudomonadati</taxon>
        <taxon>Bacteroidota</taxon>
        <taxon>Flavobacteriia</taxon>
        <taxon>Flavobacteriales</taxon>
        <taxon>Flavobacteriaceae</taxon>
        <taxon>Maribacter</taxon>
    </lineage>
</organism>
<feature type="domain" description="UspA" evidence="2">
    <location>
        <begin position="1"/>
        <end position="131"/>
    </location>
</feature>
<dbReference type="SUPFAM" id="SSF52402">
    <property type="entry name" value="Adenine nucleotide alpha hydrolases-like"/>
    <property type="match status" value="1"/>
</dbReference>
<dbReference type="Gene3D" id="3.40.50.12370">
    <property type="match status" value="1"/>
</dbReference>
<name>A0A1I6JH06_9FLAO</name>
<evidence type="ECO:0000313" key="4">
    <source>
        <dbReference type="Proteomes" id="UP000199462"/>
    </source>
</evidence>